<evidence type="ECO:0000313" key="3">
    <source>
        <dbReference type="Proteomes" id="UP000027195"/>
    </source>
</evidence>
<dbReference type="HOGENOM" id="CLU_024199_1_1_1"/>
<evidence type="ECO:0000313" key="2">
    <source>
        <dbReference type="EMBL" id="KDQ14157.1"/>
    </source>
</evidence>
<reference evidence="3" key="1">
    <citation type="journal article" date="2014" name="Proc. Natl. Acad. Sci. U.S.A.">
        <title>Extensive sampling of basidiomycete genomes demonstrates inadequacy of the white-rot/brown-rot paradigm for wood decay fungi.</title>
        <authorList>
            <person name="Riley R."/>
            <person name="Salamov A.A."/>
            <person name="Brown D.W."/>
            <person name="Nagy L.G."/>
            <person name="Floudas D."/>
            <person name="Held B.W."/>
            <person name="Levasseur A."/>
            <person name="Lombard V."/>
            <person name="Morin E."/>
            <person name="Otillar R."/>
            <person name="Lindquist E.A."/>
            <person name="Sun H."/>
            <person name="LaButti K.M."/>
            <person name="Schmutz J."/>
            <person name="Jabbour D."/>
            <person name="Luo H."/>
            <person name="Baker S.E."/>
            <person name="Pisabarro A.G."/>
            <person name="Walton J.D."/>
            <person name="Blanchette R.A."/>
            <person name="Henrissat B."/>
            <person name="Martin F."/>
            <person name="Cullen D."/>
            <person name="Hibbett D.S."/>
            <person name="Grigoriev I.V."/>
        </authorList>
    </citation>
    <scope>NUCLEOTIDE SEQUENCE [LARGE SCALE GENOMIC DNA]</scope>
    <source>
        <strain evidence="3">FD-172 SS1</strain>
    </source>
</reference>
<name>A0A067MQI8_BOTB1</name>
<gene>
    <name evidence="2" type="ORF">BOTBODRAFT_352278</name>
</gene>
<organism evidence="2 3">
    <name type="scientific">Botryobasidium botryosum (strain FD-172 SS1)</name>
    <dbReference type="NCBI Taxonomy" id="930990"/>
    <lineage>
        <taxon>Eukaryota</taxon>
        <taxon>Fungi</taxon>
        <taxon>Dikarya</taxon>
        <taxon>Basidiomycota</taxon>
        <taxon>Agaricomycotina</taxon>
        <taxon>Agaricomycetes</taxon>
        <taxon>Cantharellales</taxon>
        <taxon>Botryobasidiaceae</taxon>
        <taxon>Botryobasidium</taxon>
    </lineage>
</organism>
<dbReference type="InParanoid" id="A0A067MQI8"/>
<protein>
    <submittedName>
        <fullName evidence="2">Uncharacterized protein</fullName>
    </submittedName>
</protein>
<accession>A0A067MQI8</accession>
<dbReference type="Gene3D" id="3.80.10.10">
    <property type="entry name" value="Ribonuclease Inhibitor"/>
    <property type="match status" value="1"/>
</dbReference>
<dbReference type="InterPro" id="IPR032675">
    <property type="entry name" value="LRR_dom_sf"/>
</dbReference>
<feature type="compositionally biased region" description="Basic and acidic residues" evidence="1">
    <location>
        <begin position="52"/>
        <end position="65"/>
    </location>
</feature>
<evidence type="ECO:0000256" key="1">
    <source>
        <dbReference type="SAM" id="MobiDB-lite"/>
    </source>
</evidence>
<feature type="region of interest" description="Disordered" evidence="1">
    <location>
        <begin position="1"/>
        <end position="65"/>
    </location>
</feature>
<keyword evidence="3" id="KW-1185">Reference proteome</keyword>
<dbReference type="OrthoDB" id="3172239at2759"/>
<dbReference type="AlphaFoldDB" id="A0A067MQI8"/>
<dbReference type="EMBL" id="KL198039">
    <property type="protein sequence ID" value="KDQ14157.1"/>
    <property type="molecule type" value="Genomic_DNA"/>
</dbReference>
<proteinExistence type="predicted"/>
<dbReference type="Proteomes" id="UP000027195">
    <property type="component" value="Unassembled WGS sequence"/>
</dbReference>
<sequence>MLKSLAVHAGGGELEGHRADAAQTNNGHNRPEACGSPPERGIIRAPTPGDVSTKEEPPSTESHHNEMTPVYRLPAEILCLIFEDAVMNIYNHPHTPPPFTIASVSRRWRETALSAPALWTLLDRKLKSPAHIDLSLVRSGMAPLHVASYGMGDHLMDYMLHAILPHTSRIQSLKLSPARFAILFHSPAPLLKQLRCIAFDDPVWDKSIFAECTPRLEDIDFLGVYVPLTSPIYADLVNLALDRIRFESPISDLLWVLEACPTLERLALRDLDFLDEDDSKQISCFLAKPIALPMLTFISMSRDLDDLLFPCAPTILASIVIPSTASLYLAQNYYDTSVDLDFIASHAQHNLKNIGEIRVLNVDVSYGALELRAHAKKQGPLLLSFKREHLQTEYQMFLQPAAQRFSLQLEMLEICFPMLDKDFHMRATFDATDSVNYHISLLSSLPNLKKLAFRVHHPCYLLLDALIATPSSYICPQLAKLHLYDSVHFVSWKRVLAVVKSRTNPELGRVNLRKITIPSSARPKDIEGLRAYVQVKVSPGGGDDDAAADAF</sequence>